<dbReference type="GO" id="GO:0071949">
    <property type="term" value="F:FAD binding"/>
    <property type="evidence" value="ECO:0007669"/>
    <property type="project" value="InterPro"/>
</dbReference>
<protein>
    <submittedName>
        <fullName evidence="2">FAD-dependent monooxygenase</fullName>
    </submittedName>
</protein>
<feature type="non-terminal residue" evidence="2">
    <location>
        <position position="42"/>
    </location>
</feature>
<dbReference type="InterPro" id="IPR002938">
    <property type="entry name" value="FAD-bd"/>
</dbReference>
<evidence type="ECO:0000313" key="2">
    <source>
        <dbReference type="EMBL" id="MBR7672124.1"/>
    </source>
</evidence>
<keyword evidence="2" id="KW-0560">Oxidoreductase</keyword>
<reference evidence="2" key="1">
    <citation type="submission" date="2021-04" db="EMBL/GenBank/DDBJ databases">
        <title>Sequencing of actinobacteria type strains.</title>
        <authorList>
            <person name="Nguyen G.-S."/>
            <person name="Wentzel A."/>
        </authorList>
    </citation>
    <scope>NUCLEOTIDE SEQUENCE</scope>
    <source>
        <strain evidence="2">DSM 42095</strain>
    </source>
</reference>
<keyword evidence="2" id="KW-0503">Monooxygenase</keyword>
<accession>A0A8T4IRY9</accession>
<evidence type="ECO:0000259" key="1">
    <source>
        <dbReference type="Pfam" id="PF01494"/>
    </source>
</evidence>
<organism evidence="2 3">
    <name type="scientific">Streptomyces daliensis</name>
    <dbReference type="NCBI Taxonomy" id="299421"/>
    <lineage>
        <taxon>Bacteria</taxon>
        <taxon>Bacillati</taxon>
        <taxon>Actinomycetota</taxon>
        <taxon>Actinomycetes</taxon>
        <taxon>Kitasatosporales</taxon>
        <taxon>Streptomycetaceae</taxon>
        <taxon>Streptomyces</taxon>
    </lineage>
</organism>
<name>A0A8T4IRY9_9ACTN</name>
<dbReference type="GO" id="GO:0004497">
    <property type="term" value="F:monooxygenase activity"/>
    <property type="evidence" value="ECO:0007669"/>
    <property type="project" value="UniProtKB-KW"/>
</dbReference>
<feature type="domain" description="FAD-binding" evidence="1">
    <location>
        <begin position="12"/>
        <end position="42"/>
    </location>
</feature>
<comment type="caution">
    <text evidence="2">The sequence shown here is derived from an EMBL/GenBank/DDBJ whole genome shotgun (WGS) entry which is preliminary data.</text>
</comment>
<keyword evidence="3" id="KW-1185">Reference proteome</keyword>
<dbReference type="InterPro" id="IPR036188">
    <property type="entry name" value="FAD/NAD-bd_sf"/>
</dbReference>
<evidence type="ECO:0000313" key="3">
    <source>
        <dbReference type="Proteomes" id="UP000675554"/>
    </source>
</evidence>
<dbReference type="Gene3D" id="3.50.50.60">
    <property type="entry name" value="FAD/NAD(P)-binding domain"/>
    <property type="match status" value="1"/>
</dbReference>
<sequence>MEFNSVKDGRTVDVLVAGAGPAGLTLALDLLRRGVRVLLVER</sequence>
<gene>
    <name evidence="2" type="ORF">KDA82_03545</name>
</gene>
<proteinExistence type="predicted"/>
<dbReference type="SUPFAM" id="SSF51905">
    <property type="entry name" value="FAD/NAD(P)-binding domain"/>
    <property type="match status" value="1"/>
</dbReference>
<dbReference type="AlphaFoldDB" id="A0A8T4IRY9"/>
<dbReference type="Pfam" id="PF01494">
    <property type="entry name" value="FAD_binding_3"/>
    <property type="match status" value="1"/>
</dbReference>
<dbReference type="EMBL" id="JAGSMN010000068">
    <property type="protein sequence ID" value="MBR7672124.1"/>
    <property type="molecule type" value="Genomic_DNA"/>
</dbReference>
<dbReference type="Proteomes" id="UP000675554">
    <property type="component" value="Unassembled WGS sequence"/>
</dbReference>